<dbReference type="PROSITE" id="PS50885">
    <property type="entry name" value="HAMP"/>
    <property type="match status" value="1"/>
</dbReference>
<dbReference type="CDD" id="cd06225">
    <property type="entry name" value="HAMP"/>
    <property type="match status" value="1"/>
</dbReference>
<comment type="caution">
    <text evidence="14">The sequence shown here is derived from an EMBL/GenBank/DDBJ whole genome shotgun (WGS) entry which is preliminary data.</text>
</comment>
<evidence type="ECO:0000256" key="3">
    <source>
        <dbReference type="ARBA" id="ARBA00022553"/>
    </source>
</evidence>
<dbReference type="SUPFAM" id="SSF55874">
    <property type="entry name" value="ATPase domain of HSP90 chaperone/DNA topoisomerase II/histidine kinase"/>
    <property type="match status" value="1"/>
</dbReference>
<dbReference type="Pfam" id="PF06580">
    <property type="entry name" value="His_kinase"/>
    <property type="match status" value="1"/>
</dbReference>
<name>A0ABR5A0P0_9BACL</name>
<dbReference type="Pfam" id="PF02518">
    <property type="entry name" value="HATPase_c"/>
    <property type="match status" value="1"/>
</dbReference>
<keyword evidence="11 12" id="KW-0472">Membrane</keyword>
<evidence type="ECO:0000259" key="13">
    <source>
        <dbReference type="PROSITE" id="PS50885"/>
    </source>
</evidence>
<dbReference type="RefSeq" id="WP_041067877.1">
    <property type="nucleotide sequence ID" value="NZ_JXAL01000034.1"/>
</dbReference>
<evidence type="ECO:0000256" key="1">
    <source>
        <dbReference type="ARBA" id="ARBA00004651"/>
    </source>
</evidence>
<feature type="domain" description="HAMP" evidence="13">
    <location>
        <begin position="331"/>
        <end position="382"/>
    </location>
</feature>
<dbReference type="SMART" id="SM00304">
    <property type="entry name" value="HAMP"/>
    <property type="match status" value="1"/>
</dbReference>
<keyword evidence="15" id="KW-1185">Reference proteome</keyword>
<evidence type="ECO:0000256" key="2">
    <source>
        <dbReference type="ARBA" id="ARBA00022475"/>
    </source>
</evidence>
<sequence>MRGMTERWANMTLRQKLILAFACFIVVPFFIIGGTLSWLYVKSNQSMLLDAAIANNRQIVKNIDTSLNPLLQLSMLPVQNHTLFQIMQKDYESVSYPFYEKQQDFDTVGSIIRNSIMPYSELISSAIIYQSTNQLIIGRSNDDYMNHRYLENGFYNETYVREIIRNNGIYVPVGIHDEKLMSFKPAPVVSMGRAVIDPFTKETLGFILFNIGVERLQMLWSDIHFTDNTRFYLFDQNSNVIYSTNGTEIGKPAADVLGSSVQLVDGHSEQLQEDEDHYFISSDSSLTGWKTVTVMPKNELFGFVNTIVRTIAISLFILLGLSIVTSIYIATSITKPLLQLERRMKLVSQGNLDVSFEAGHGEIGRISVTIDRMLQEIRSLIRTIYHEEQEKRQMEILALQSQIRPHFMYNTLNAIKWMAKMQGAAGIEEALTAFSSVIRFTARTQTDYVTVREEIEFIKSYTKILDIRYFNKFDVTYDIDPGVWEYQILKFMLQPLVENAIFHGFDEIPYKGKLEIRIRQEAGHLVMTVADNGRGMSAEQSEALTQNEAGEHLNSIGLNNIRRRIELFFGPGYGLTIQSEENAGTTAVIVVPIIDQPNAGETK</sequence>
<dbReference type="InterPro" id="IPR036890">
    <property type="entry name" value="HATPase_C_sf"/>
</dbReference>
<feature type="transmembrane region" description="Helical" evidence="12">
    <location>
        <begin position="311"/>
        <end position="334"/>
    </location>
</feature>
<evidence type="ECO:0000256" key="5">
    <source>
        <dbReference type="ARBA" id="ARBA00022692"/>
    </source>
</evidence>
<dbReference type="PANTHER" id="PTHR34220:SF11">
    <property type="entry name" value="SENSOR PROTEIN KINASE HPTS"/>
    <property type="match status" value="1"/>
</dbReference>
<keyword evidence="4" id="KW-0808">Transferase</keyword>
<accession>A0ABR5A0P0</accession>
<organism evidence="14 15">
    <name type="scientific">Cohnella kolymensis</name>
    <dbReference type="NCBI Taxonomy" id="1590652"/>
    <lineage>
        <taxon>Bacteria</taxon>
        <taxon>Bacillati</taxon>
        <taxon>Bacillota</taxon>
        <taxon>Bacilli</taxon>
        <taxon>Bacillales</taxon>
        <taxon>Paenibacillaceae</taxon>
        <taxon>Cohnella</taxon>
    </lineage>
</organism>
<protein>
    <submittedName>
        <fullName evidence="14">Histidine kinase</fullName>
    </submittedName>
</protein>
<reference evidence="14 15" key="1">
    <citation type="submission" date="2014-12" db="EMBL/GenBank/DDBJ databases">
        <title>Draft genome sequence of Cohnella kolymensis strain B-2846.</title>
        <authorList>
            <person name="Karlyshev A.V."/>
            <person name="Kudryashova E.B."/>
        </authorList>
    </citation>
    <scope>NUCLEOTIDE SEQUENCE [LARGE SCALE GENOMIC DNA]</scope>
    <source>
        <strain evidence="14 15">VKM B-2846</strain>
    </source>
</reference>
<keyword evidence="5 12" id="KW-0812">Transmembrane</keyword>
<keyword evidence="7 14" id="KW-0418">Kinase</keyword>
<evidence type="ECO:0000256" key="9">
    <source>
        <dbReference type="ARBA" id="ARBA00022989"/>
    </source>
</evidence>
<keyword evidence="3" id="KW-0597">Phosphoprotein</keyword>
<dbReference type="SUPFAM" id="SSF158472">
    <property type="entry name" value="HAMP domain-like"/>
    <property type="match status" value="1"/>
</dbReference>
<evidence type="ECO:0000313" key="14">
    <source>
        <dbReference type="EMBL" id="KIL34203.1"/>
    </source>
</evidence>
<dbReference type="PANTHER" id="PTHR34220">
    <property type="entry name" value="SENSOR HISTIDINE KINASE YPDA"/>
    <property type="match status" value="1"/>
</dbReference>
<dbReference type="InterPro" id="IPR003594">
    <property type="entry name" value="HATPase_dom"/>
</dbReference>
<keyword evidence="8" id="KW-0067">ATP-binding</keyword>
<dbReference type="Proteomes" id="UP000054526">
    <property type="component" value="Unassembled WGS sequence"/>
</dbReference>
<dbReference type="InterPro" id="IPR050640">
    <property type="entry name" value="Bact_2-comp_sensor_kinase"/>
</dbReference>
<evidence type="ECO:0000256" key="12">
    <source>
        <dbReference type="SAM" id="Phobius"/>
    </source>
</evidence>
<evidence type="ECO:0000256" key="8">
    <source>
        <dbReference type="ARBA" id="ARBA00022840"/>
    </source>
</evidence>
<gene>
    <name evidence="14" type="ORF">SD71_21335</name>
</gene>
<dbReference type="EMBL" id="JXAL01000034">
    <property type="protein sequence ID" value="KIL34203.1"/>
    <property type="molecule type" value="Genomic_DNA"/>
</dbReference>
<proteinExistence type="predicted"/>
<keyword evidence="2" id="KW-1003">Cell membrane</keyword>
<feature type="transmembrane region" description="Helical" evidence="12">
    <location>
        <begin position="17"/>
        <end position="41"/>
    </location>
</feature>
<dbReference type="InterPro" id="IPR003660">
    <property type="entry name" value="HAMP_dom"/>
</dbReference>
<dbReference type="InterPro" id="IPR010559">
    <property type="entry name" value="Sig_transdc_His_kin_internal"/>
</dbReference>
<dbReference type="Pfam" id="PF00672">
    <property type="entry name" value="HAMP"/>
    <property type="match status" value="1"/>
</dbReference>
<evidence type="ECO:0000256" key="4">
    <source>
        <dbReference type="ARBA" id="ARBA00022679"/>
    </source>
</evidence>
<evidence type="ECO:0000256" key="11">
    <source>
        <dbReference type="ARBA" id="ARBA00023136"/>
    </source>
</evidence>
<dbReference type="GO" id="GO:0016301">
    <property type="term" value="F:kinase activity"/>
    <property type="evidence" value="ECO:0007669"/>
    <property type="project" value="UniProtKB-KW"/>
</dbReference>
<comment type="subcellular location">
    <subcellularLocation>
        <location evidence="1">Cell membrane</location>
        <topology evidence="1">Multi-pass membrane protein</topology>
    </subcellularLocation>
</comment>
<evidence type="ECO:0000256" key="7">
    <source>
        <dbReference type="ARBA" id="ARBA00022777"/>
    </source>
</evidence>
<evidence type="ECO:0000313" key="15">
    <source>
        <dbReference type="Proteomes" id="UP000054526"/>
    </source>
</evidence>
<evidence type="ECO:0000256" key="6">
    <source>
        <dbReference type="ARBA" id="ARBA00022741"/>
    </source>
</evidence>
<keyword evidence="9 12" id="KW-1133">Transmembrane helix</keyword>
<dbReference type="Gene3D" id="3.30.565.10">
    <property type="entry name" value="Histidine kinase-like ATPase, C-terminal domain"/>
    <property type="match status" value="1"/>
</dbReference>
<dbReference type="SMART" id="SM00387">
    <property type="entry name" value="HATPase_c"/>
    <property type="match status" value="1"/>
</dbReference>
<keyword evidence="6" id="KW-0547">Nucleotide-binding</keyword>
<dbReference type="Gene3D" id="3.30.450.20">
    <property type="entry name" value="PAS domain"/>
    <property type="match status" value="1"/>
</dbReference>
<dbReference type="Gene3D" id="1.10.287.130">
    <property type="match status" value="1"/>
</dbReference>
<evidence type="ECO:0000256" key="10">
    <source>
        <dbReference type="ARBA" id="ARBA00023012"/>
    </source>
</evidence>
<keyword evidence="10" id="KW-0902">Two-component regulatory system</keyword>